<dbReference type="InterPro" id="IPR007203">
    <property type="entry name" value="ORMDL"/>
</dbReference>
<comment type="caution">
    <text evidence="10">The sequence shown here is derived from an EMBL/GenBank/DDBJ whole genome shotgun (WGS) entry which is preliminary data.</text>
</comment>
<evidence type="ECO:0000256" key="7">
    <source>
        <dbReference type="ARBA" id="ARBA00045896"/>
    </source>
</evidence>
<comment type="function">
    <text evidence="7">Plays an essential role in the homeostatic regulation of sphingolipid de novo biosynthesis by modulating the activity of the serine palmitoyltransferase (SPT) in response to ceramide levels. When complexed to SPT, the binding of ceramides to its N-terminus stabilizes a conformation that block SPT substrate entry, hence preventing SPT catalytic activity. Through this mechanism, maintains ceramide levels at sufficient concentrations for the production of complex sphingolipids, but which prevents the accumulation of ceramides to levels that trigger apoptosis.</text>
</comment>
<dbReference type="AlphaFoldDB" id="A0A5N5LVM8"/>
<evidence type="ECO:0000256" key="2">
    <source>
        <dbReference type="ARBA" id="ARBA00007649"/>
    </source>
</evidence>
<evidence type="ECO:0000313" key="11">
    <source>
        <dbReference type="Proteomes" id="UP000327468"/>
    </source>
</evidence>
<keyword evidence="9" id="KW-0732">Signal</keyword>
<dbReference type="PANTHER" id="PTHR12665">
    <property type="entry name" value="ORMDL PROTEINS"/>
    <property type="match status" value="1"/>
</dbReference>
<evidence type="ECO:0000256" key="5">
    <source>
        <dbReference type="ARBA" id="ARBA00023136"/>
    </source>
</evidence>
<evidence type="ECO:0000256" key="3">
    <source>
        <dbReference type="ARBA" id="ARBA00022692"/>
    </source>
</evidence>
<dbReference type="GO" id="GO:2000303">
    <property type="term" value="P:regulation of ceramide biosynthetic process"/>
    <property type="evidence" value="ECO:0007669"/>
    <property type="project" value="UniProtKB-ARBA"/>
</dbReference>
<evidence type="ECO:0008006" key="12">
    <source>
        <dbReference type="Google" id="ProtNLM"/>
    </source>
</evidence>
<dbReference type="EMBL" id="VFJC01000017">
    <property type="protein sequence ID" value="KAB5546096.1"/>
    <property type="molecule type" value="Genomic_DNA"/>
</dbReference>
<feature type="chain" id="PRO_5024304949" description="ORM1-like protein 2" evidence="9">
    <location>
        <begin position="20"/>
        <end position="338"/>
    </location>
</feature>
<feature type="signal peptide" evidence="9">
    <location>
        <begin position="1"/>
        <end position="19"/>
    </location>
</feature>
<protein>
    <recommendedName>
        <fullName evidence="12">ORM1-like protein 2</fullName>
    </recommendedName>
</protein>
<evidence type="ECO:0000313" key="10">
    <source>
        <dbReference type="EMBL" id="KAB5546096.1"/>
    </source>
</evidence>
<evidence type="ECO:0000256" key="1">
    <source>
        <dbReference type="ARBA" id="ARBA00004141"/>
    </source>
</evidence>
<evidence type="ECO:0000256" key="8">
    <source>
        <dbReference type="SAM" id="Phobius"/>
    </source>
</evidence>
<evidence type="ECO:0000256" key="6">
    <source>
        <dbReference type="ARBA" id="ARBA00038646"/>
    </source>
</evidence>
<proteinExistence type="inferred from homology"/>
<accession>A0A5N5LVM8</accession>
<reference evidence="10 11" key="1">
    <citation type="submission" date="2019-06" db="EMBL/GenBank/DDBJ databases">
        <title>A chromosome-scale genome assembly of the striped catfish, Pangasianodon hypophthalmus.</title>
        <authorList>
            <person name="Wen M."/>
            <person name="Zahm M."/>
            <person name="Roques C."/>
            <person name="Cabau C."/>
            <person name="Klopp C."/>
            <person name="Donnadieu C."/>
            <person name="Jouanno E."/>
            <person name="Avarre J.-C."/>
            <person name="Campet M."/>
            <person name="Ha T.T.T."/>
            <person name="Dugue R."/>
            <person name="Lampietro C."/>
            <person name="Louis A."/>
            <person name="Herpin A."/>
            <person name="Echchiki A."/>
            <person name="Berthelot C."/>
            <person name="Parey E."/>
            <person name="Roest-Crollius H."/>
            <person name="Braasch I."/>
            <person name="Postlethwait J."/>
            <person name="Bobe J."/>
            <person name="Montfort J."/>
            <person name="Bouchez O."/>
            <person name="Begum T."/>
            <person name="Schartl M."/>
            <person name="Guiguen Y."/>
        </authorList>
    </citation>
    <scope>NUCLEOTIDE SEQUENCE [LARGE SCALE GENOMIC DNA]</scope>
    <source>
        <strain evidence="10 11">Indonesia</strain>
        <tissue evidence="10">Blood</tissue>
    </source>
</reference>
<dbReference type="InterPro" id="IPR009079">
    <property type="entry name" value="4_helix_cytokine-like_core"/>
</dbReference>
<dbReference type="Gene3D" id="1.20.1250.10">
    <property type="match status" value="1"/>
</dbReference>
<evidence type="ECO:0000256" key="9">
    <source>
        <dbReference type="SAM" id="SignalP"/>
    </source>
</evidence>
<keyword evidence="5 8" id="KW-0472">Membrane</keyword>
<name>A0A5N5LVM8_PANHP</name>
<feature type="transmembrane region" description="Helical" evidence="8">
    <location>
        <begin position="208"/>
        <end position="236"/>
    </location>
</feature>
<dbReference type="Proteomes" id="UP000327468">
    <property type="component" value="Chromosome 16"/>
</dbReference>
<organism evidence="10 11">
    <name type="scientific">Pangasianodon hypophthalmus</name>
    <name type="common">Striped catfish</name>
    <name type="synonym">Helicophagus hypophthalmus</name>
    <dbReference type="NCBI Taxonomy" id="310915"/>
    <lineage>
        <taxon>Eukaryota</taxon>
        <taxon>Metazoa</taxon>
        <taxon>Chordata</taxon>
        <taxon>Craniata</taxon>
        <taxon>Vertebrata</taxon>
        <taxon>Euteleostomi</taxon>
        <taxon>Actinopterygii</taxon>
        <taxon>Neopterygii</taxon>
        <taxon>Teleostei</taxon>
        <taxon>Ostariophysi</taxon>
        <taxon>Siluriformes</taxon>
        <taxon>Pangasiidae</taxon>
        <taxon>Pangasianodon</taxon>
    </lineage>
</organism>
<comment type="similarity">
    <text evidence="2">Belongs to the ORM family.</text>
</comment>
<gene>
    <name evidence="10" type="ORF">PHYPO_G00068220</name>
</gene>
<sequence>MSPVQQFALVAVMLACALGAPVRVPEMNYTEGKTLALKLNEKARRLYEEVETPTEVAAVSDPPLMIRSEDKCDPESLKTNPETCMSRVVLALKNYSRIFGDSGIFQGQNTKCDKWRANATVVAEVMEQILEALKEPSDPPTPLMMDNWMTEGYLCRDSVERLYSFSIMTAPGNFVISWLQSSACRMNVGVAHSEVNPNTRVMNSRGIWLTYLLLTVVLHIVLLSIPFLSVPIVWTLTNVIHNLAMYVFLHTVKGTPFETPDQGKARLLTHWEQMDYGIQFTSSRKFLTISPIVLYILASFYTKYDATHFLINTSSLLSVLLPKLPQFHGVRLFGINKY</sequence>
<comment type="subunit">
    <text evidence="6">Ceramide-sensitive subunit of the serine palmitoyltransferase (SPT) complex, which is also composed of SPTLC1, SPTLC2/3 and SPTSSA/B.</text>
</comment>
<comment type="subcellular location">
    <subcellularLocation>
        <location evidence="1">Membrane</location>
        <topology evidence="1">Multi-pass membrane protein</topology>
    </subcellularLocation>
</comment>
<keyword evidence="3 8" id="KW-0812">Transmembrane</keyword>
<dbReference type="Pfam" id="PF04061">
    <property type="entry name" value="ORMDL"/>
    <property type="match status" value="1"/>
</dbReference>
<keyword evidence="11" id="KW-1185">Reference proteome</keyword>
<evidence type="ECO:0000256" key="4">
    <source>
        <dbReference type="ARBA" id="ARBA00022989"/>
    </source>
</evidence>
<keyword evidence="4 8" id="KW-1133">Transmembrane helix</keyword>
<dbReference type="GO" id="GO:0006665">
    <property type="term" value="P:sphingolipid metabolic process"/>
    <property type="evidence" value="ECO:0007669"/>
    <property type="project" value="UniProtKB-ARBA"/>
</dbReference>
<dbReference type="GO" id="GO:0005789">
    <property type="term" value="C:endoplasmic reticulum membrane"/>
    <property type="evidence" value="ECO:0007669"/>
    <property type="project" value="InterPro"/>
</dbReference>